<sequence>MRLHPSLSAFSSKDKALLIYEQTDNEPRRQAVPRGTSSD</sequence>
<organism evidence="1 2">
    <name type="scientific">Phascolarctobacterium succinatutens YIT 12067</name>
    <dbReference type="NCBI Taxonomy" id="626939"/>
    <lineage>
        <taxon>Bacteria</taxon>
        <taxon>Bacillati</taxon>
        <taxon>Bacillota</taxon>
        <taxon>Negativicutes</taxon>
        <taxon>Acidaminococcales</taxon>
        <taxon>Acidaminococcaceae</taxon>
        <taxon>Phascolarctobacterium</taxon>
    </lineage>
</organism>
<keyword evidence="2" id="KW-1185">Reference proteome</keyword>
<evidence type="ECO:0000313" key="1">
    <source>
        <dbReference type="EMBL" id="EFY04477.1"/>
    </source>
</evidence>
<comment type="caution">
    <text evidence="1">The sequence shown here is derived from an EMBL/GenBank/DDBJ whole genome shotgun (WGS) entry which is preliminary data.</text>
</comment>
<evidence type="ECO:0000313" key="2">
    <source>
        <dbReference type="Proteomes" id="UP000004923"/>
    </source>
</evidence>
<name>E8LF78_9FIRM</name>
<protein>
    <submittedName>
        <fullName evidence="1">Uncharacterized protein</fullName>
    </submittedName>
</protein>
<dbReference type="EMBL" id="AEVN01000073">
    <property type="protein sequence ID" value="EFY04477.1"/>
    <property type="molecule type" value="Genomic_DNA"/>
</dbReference>
<dbReference type="AlphaFoldDB" id="E8LF78"/>
<gene>
    <name evidence="1" type="ORF">HMPREF9443_01518</name>
</gene>
<dbReference type="Proteomes" id="UP000004923">
    <property type="component" value="Unassembled WGS sequence"/>
</dbReference>
<reference evidence="1 2" key="1">
    <citation type="submission" date="2011-01" db="EMBL/GenBank/DDBJ databases">
        <authorList>
            <person name="Weinstock G."/>
            <person name="Sodergren E."/>
            <person name="Clifton S."/>
            <person name="Fulton L."/>
            <person name="Fulton B."/>
            <person name="Courtney L."/>
            <person name="Fronick C."/>
            <person name="Harrison M."/>
            <person name="Strong C."/>
            <person name="Farmer C."/>
            <person name="Delahaunty K."/>
            <person name="Markovic C."/>
            <person name="Hall O."/>
            <person name="Minx P."/>
            <person name="Tomlinson C."/>
            <person name="Mitreva M."/>
            <person name="Hou S."/>
            <person name="Chen J."/>
            <person name="Wollam A."/>
            <person name="Pepin K.H."/>
            <person name="Johnson M."/>
            <person name="Bhonagiri V."/>
            <person name="Zhang X."/>
            <person name="Suruliraj S."/>
            <person name="Warren W."/>
            <person name="Chinwalla A."/>
            <person name="Mardis E.R."/>
            <person name="Wilson R.K."/>
        </authorList>
    </citation>
    <scope>NUCLEOTIDE SEQUENCE [LARGE SCALE GENOMIC DNA]</scope>
    <source>
        <strain evidence="1 2">YIT 12067</strain>
    </source>
</reference>
<proteinExistence type="predicted"/>
<dbReference type="HOGENOM" id="CLU_3314332_0_0_9"/>
<accession>E8LF78</accession>